<name>A0ABV8TWW4_9ACTN</name>
<protein>
    <recommendedName>
        <fullName evidence="4">GlcNAc-PI de-N-acetylase</fullName>
    </recommendedName>
</protein>
<dbReference type="Proteomes" id="UP001595823">
    <property type="component" value="Unassembled WGS sequence"/>
</dbReference>
<dbReference type="RefSeq" id="WP_380619575.1">
    <property type="nucleotide sequence ID" value="NZ_JBHSDK010000012.1"/>
</dbReference>
<evidence type="ECO:0000313" key="3">
    <source>
        <dbReference type="Proteomes" id="UP001595823"/>
    </source>
</evidence>
<gene>
    <name evidence="2" type="ORF">ACFPET_08090</name>
</gene>
<keyword evidence="1" id="KW-0862">Zinc</keyword>
<dbReference type="EMBL" id="JBHSDK010000012">
    <property type="protein sequence ID" value="MFC4335157.1"/>
    <property type="molecule type" value="Genomic_DNA"/>
</dbReference>
<sequence length="678" mass="72945">MTETDDAPSEPHLRRRTLAGAGAAGIALAAMGTDAGLRLWQAGERGGDDLPPVPDREVHLQIVAHPDDCLYFVNPRLADYVASGSGLVTVVLTAGEANGYNGHGVEGAPDFPGYTAARDTGLRRAYSLMATGRDDTPWHRTTVSLDSGPVCECWTLEGHPAFQIVFFSLWTNLGRLTQEQVRLMELWEERRDNMLVLPPEGSDLGDGPAVERRGLLDSLVELLDHYRPVSVNTLDLDPDYSPEEVGAAQEGYSDHIDHTAAGLFAWQALSEWSGSALADTWRGYYNRHWPSNLGEDDREVKGDALNVYAWKVGDCDFDWGCGDKVVKEWGVGDTYGPATHPRYPDNLAMVRTGEGERFFATRSGRLQGDARAGGSDLDGPHLLPGIAAAGGRLFAVSLGITPRRDEHSRDLLAFDAATREWENLANPVGAGEAARQVGMPAAASDGERTLLAVRHPEGGTALRFHDGKGWGPWEKVDGDYQHQTPAAVEHGGRFTVLRHNDAGIDRIDYRPGGGTSTEELRLPLPGMEAETQPSSALAAAVTEDGRLALACRGEGGSDILVFLETDDGWKSTRYLTEGGLFAPVLAASHGRLALAADVAGGKAAAILLDPDEIGHGDASDRLAAQESTALAGRPLLWSSRKGFRLAAFGSDGRLHHSSVEAGESQFPDMRQWVEGADW</sequence>
<evidence type="ECO:0008006" key="4">
    <source>
        <dbReference type="Google" id="ProtNLM"/>
    </source>
</evidence>
<organism evidence="2 3">
    <name type="scientific">Salininema proteolyticum</name>
    <dbReference type="NCBI Taxonomy" id="1607685"/>
    <lineage>
        <taxon>Bacteria</taxon>
        <taxon>Bacillati</taxon>
        <taxon>Actinomycetota</taxon>
        <taxon>Actinomycetes</taxon>
        <taxon>Glycomycetales</taxon>
        <taxon>Glycomycetaceae</taxon>
        <taxon>Salininema</taxon>
    </lineage>
</organism>
<dbReference type="Gene3D" id="3.40.50.10320">
    <property type="entry name" value="LmbE-like"/>
    <property type="match status" value="1"/>
</dbReference>
<proteinExistence type="predicted"/>
<reference evidence="3" key="1">
    <citation type="journal article" date="2019" name="Int. J. Syst. Evol. Microbiol.">
        <title>The Global Catalogue of Microorganisms (GCM) 10K type strain sequencing project: providing services to taxonomists for standard genome sequencing and annotation.</title>
        <authorList>
            <consortium name="The Broad Institute Genomics Platform"/>
            <consortium name="The Broad Institute Genome Sequencing Center for Infectious Disease"/>
            <person name="Wu L."/>
            <person name="Ma J."/>
        </authorList>
    </citation>
    <scope>NUCLEOTIDE SEQUENCE [LARGE SCALE GENOMIC DNA]</scope>
    <source>
        <strain evidence="3">IBRC-M 10908</strain>
    </source>
</reference>
<dbReference type="InterPro" id="IPR024078">
    <property type="entry name" value="LmbE-like_dom_sf"/>
</dbReference>
<dbReference type="PANTHER" id="PTHR12993:SF26">
    <property type="entry name" value="1D-MYO-INOSITOL 2-ACETAMIDO-2-DEOXY-ALPHA-D-GLUCOPYRANOSIDE DEACETYLASE"/>
    <property type="match status" value="1"/>
</dbReference>
<evidence type="ECO:0000256" key="1">
    <source>
        <dbReference type="ARBA" id="ARBA00022833"/>
    </source>
</evidence>
<dbReference type="PANTHER" id="PTHR12993">
    <property type="entry name" value="N-ACETYLGLUCOSAMINYL-PHOSPHATIDYLINOSITOL DE-N-ACETYLASE-RELATED"/>
    <property type="match status" value="1"/>
</dbReference>
<dbReference type="SUPFAM" id="SSF89372">
    <property type="entry name" value="Fucose-specific lectin"/>
    <property type="match status" value="1"/>
</dbReference>
<evidence type="ECO:0000313" key="2">
    <source>
        <dbReference type="EMBL" id="MFC4335157.1"/>
    </source>
</evidence>
<dbReference type="InterPro" id="IPR003737">
    <property type="entry name" value="GlcNAc_PI_deacetylase-related"/>
</dbReference>
<keyword evidence="3" id="KW-1185">Reference proteome</keyword>
<dbReference type="SUPFAM" id="SSF102588">
    <property type="entry name" value="LmbE-like"/>
    <property type="match status" value="1"/>
</dbReference>
<dbReference type="Pfam" id="PF02585">
    <property type="entry name" value="PIG-L"/>
    <property type="match status" value="1"/>
</dbReference>
<comment type="caution">
    <text evidence="2">The sequence shown here is derived from an EMBL/GenBank/DDBJ whole genome shotgun (WGS) entry which is preliminary data.</text>
</comment>
<accession>A0ABV8TWW4</accession>